<dbReference type="GeneID" id="89953527"/>
<comment type="caution">
    <text evidence="2">The sequence shown here is derived from an EMBL/GenBank/DDBJ whole genome shotgun (WGS) entry which is preliminary data.</text>
</comment>
<dbReference type="Proteomes" id="UP001304243">
    <property type="component" value="Unassembled WGS sequence"/>
</dbReference>
<proteinExistence type="predicted"/>
<organism evidence="2 3">
    <name type="scientific">Mucor velutinosus</name>
    <dbReference type="NCBI Taxonomy" id="708070"/>
    <lineage>
        <taxon>Eukaryota</taxon>
        <taxon>Fungi</taxon>
        <taxon>Fungi incertae sedis</taxon>
        <taxon>Mucoromycota</taxon>
        <taxon>Mucoromycotina</taxon>
        <taxon>Mucoromycetes</taxon>
        <taxon>Mucorales</taxon>
        <taxon>Mucorineae</taxon>
        <taxon>Mucoraceae</taxon>
        <taxon>Mucor</taxon>
    </lineage>
</organism>
<evidence type="ECO:0000256" key="1">
    <source>
        <dbReference type="SAM" id="Coils"/>
    </source>
</evidence>
<evidence type="ECO:0000313" key="3">
    <source>
        <dbReference type="Proteomes" id="UP001304243"/>
    </source>
</evidence>
<evidence type="ECO:0000313" key="2">
    <source>
        <dbReference type="EMBL" id="KAK4519604.1"/>
    </source>
</evidence>
<dbReference type="EMBL" id="JASEJX010000012">
    <property type="protein sequence ID" value="KAK4519604.1"/>
    <property type="molecule type" value="Genomic_DNA"/>
</dbReference>
<dbReference type="RefSeq" id="XP_064686270.1">
    <property type="nucleotide sequence ID" value="XM_064829068.1"/>
</dbReference>
<feature type="coiled-coil region" evidence="1">
    <location>
        <begin position="39"/>
        <end position="80"/>
    </location>
</feature>
<keyword evidence="1" id="KW-0175">Coiled coil</keyword>
<reference evidence="2 3" key="1">
    <citation type="submission" date="2022-11" db="EMBL/GenBank/DDBJ databases">
        <title>Mucor velutinosus strain NIH1002 WGS.</title>
        <authorList>
            <person name="Subramanian P."/>
            <person name="Mullikin J.C."/>
            <person name="Segre J.A."/>
            <person name="Zelazny A.M."/>
        </authorList>
    </citation>
    <scope>NUCLEOTIDE SEQUENCE [LARGE SCALE GENOMIC DNA]</scope>
    <source>
        <strain evidence="2 3">NIH1002</strain>
    </source>
</reference>
<sequence length="132" mass="15700">MISVHEEERADKLAALAKKKLHKFQSKKVNQTDGLEQDNIRLKERLFNSENQIELMQHEIQSLRQRNKELKGLLTRDDAEIRFLDHQALEAYEREERTIYNEFRHKIIDLKERYKGDSAELCSSCMGELIEI</sequence>
<keyword evidence="3" id="KW-1185">Reference proteome</keyword>
<dbReference type="AlphaFoldDB" id="A0AAN7HPL8"/>
<gene>
    <name evidence="2" type="ORF">ATC70_009841</name>
</gene>
<protein>
    <submittedName>
        <fullName evidence="2">Uncharacterized protein</fullName>
    </submittedName>
</protein>
<accession>A0AAN7HPL8</accession>
<name>A0AAN7HPL8_9FUNG</name>